<reference evidence="2 3" key="1">
    <citation type="submission" date="2023-09" db="EMBL/GenBank/DDBJ databases">
        <authorList>
            <person name="Wang M."/>
        </authorList>
    </citation>
    <scope>NUCLEOTIDE SEQUENCE [LARGE SCALE GENOMIC DNA]</scope>
    <source>
        <strain evidence="2">GT-2023</strain>
        <tissue evidence="2">Liver</tissue>
    </source>
</reference>
<evidence type="ECO:0000313" key="2">
    <source>
        <dbReference type="EMBL" id="KAL1276861.1"/>
    </source>
</evidence>
<proteinExistence type="predicted"/>
<keyword evidence="3" id="KW-1185">Reference proteome</keyword>
<accession>A0ABR3NJJ7</accession>
<evidence type="ECO:0000313" key="3">
    <source>
        <dbReference type="Proteomes" id="UP001558613"/>
    </source>
</evidence>
<keyword evidence="1" id="KW-0472">Membrane</keyword>
<keyword evidence="1" id="KW-1133">Transmembrane helix</keyword>
<keyword evidence="1" id="KW-0812">Transmembrane</keyword>
<evidence type="ECO:0008006" key="4">
    <source>
        <dbReference type="Google" id="ProtNLM"/>
    </source>
</evidence>
<comment type="caution">
    <text evidence="2">The sequence shown here is derived from an EMBL/GenBank/DDBJ whole genome shotgun (WGS) entry which is preliminary data.</text>
</comment>
<feature type="transmembrane region" description="Helical" evidence="1">
    <location>
        <begin position="20"/>
        <end position="37"/>
    </location>
</feature>
<gene>
    <name evidence="2" type="ORF">QQF64_023534</name>
</gene>
<evidence type="ECO:0000256" key="1">
    <source>
        <dbReference type="SAM" id="Phobius"/>
    </source>
</evidence>
<protein>
    <recommendedName>
        <fullName evidence="4">ATP synthase F0 subunit 8</fullName>
    </recommendedName>
</protein>
<sequence length="114" mass="12920">MSVSSGSCWILMSISKGDSLLDILFFIIIIIIIMIWCRSQAHIPHVGEYEMLLRVWIELKLNDSIHISHVGCRVSLHTFQALFFLKNIIGFPSFLSSSSAHFLSSLSPLKQWNG</sequence>
<dbReference type="Proteomes" id="UP001558613">
    <property type="component" value="Unassembled WGS sequence"/>
</dbReference>
<dbReference type="EMBL" id="JAYMGO010000003">
    <property type="protein sequence ID" value="KAL1276861.1"/>
    <property type="molecule type" value="Genomic_DNA"/>
</dbReference>
<name>A0ABR3NJJ7_9TELE</name>
<organism evidence="2 3">
    <name type="scientific">Cirrhinus molitorella</name>
    <name type="common">mud carp</name>
    <dbReference type="NCBI Taxonomy" id="172907"/>
    <lineage>
        <taxon>Eukaryota</taxon>
        <taxon>Metazoa</taxon>
        <taxon>Chordata</taxon>
        <taxon>Craniata</taxon>
        <taxon>Vertebrata</taxon>
        <taxon>Euteleostomi</taxon>
        <taxon>Actinopterygii</taxon>
        <taxon>Neopterygii</taxon>
        <taxon>Teleostei</taxon>
        <taxon>Ostariophysi</taxon>
        <taxon>Cypriniformes</taxon>
        <taxon>Cyprinidae</taxon>
        <taxon>Labeoninae</taxon>
        <taxon>Labeonini</taxon>
        <taxon>Cirrhinus</taxon>
    </lineage>
</organism>